<protein>
    <submittedName>
        <fullName evidence="2">Allantoinase</fullName>
        <ecNumber evidence="2">3.5.2.5</ecNumber>
    </submittedName>
</protein>
<dbReference type="EMBL" id="OMOJ01000002">
    <property type="protein sequence ID" value="SPF79812.1"/>
    <property type="molecule type" value="Genomic_DNA"/>
</dbReference>
<dbReference type="SUPFAM" id="SSF51338">
    <property type="entry name" value="Composite domain of metallo-dependent hydrolases"/>
    <property type="match status" value="1"/>
</dbReference>
<dbReference type="InterPro" id="IPR011059">
    <property type="entry name" value="Metal-dep_hydrolase_composite"/>
</dbReference>
<dbReference type="Proteomes" id="UP000244904">
    <property type="component" value="Unassembled WGS sequence"/>
</dbReference>
<dbReference type="Gene3D" id="3.20.20.140">
    <property type="entry name" value="Metal-dependent hydrolases"/>
    <property type="match status" value="1"/>
</dbReference>
<dbReference type="Gene3D" id="2.30.40.10">
    <property type="entry name" value="Urease, subunit C, domain 1"/>
    <property type="match status" value="1"/>
</dbReference>
<evidence type="ECO:0000313" key="3">
    <source>
        <dbReference type="Proteomes" id="UP000244904"/>
    </source>
</evidence>
<proteinExistence type="predicted"/>
<dbReference type="AlphaFoldDB" id="A0A2R8AUU6"/>
<dbReference type="RefSeq" id="WP_245897802.1">
    <property type="nucleotide sequence ID" value="NZ_OMOJ01000002.1"/>
</dbReference>
<reference evidence="3" key="1">
    <citation type="submission" date="2018-03" db="EMBL/GenBank/DDBJ databases">
        <authorList>
            <person name="Rodrigo-Torres L."/>
            <person name="Arahal R. D."/>
            <person name="Lucena T."/>
        </authorList>
    </citation>
    <scope>NUCLEOTIDE SEQUENCE [LARGE SCALE GENOMIC DNA]</scope>
    <source>
        <strain evidence="3">CECT 8871</strain>
    </source>
</reference>
<name>A0A2R8AUU6_9RHOB</name>
<dbReference type="GO" id="GO:0008448">
    <property type="term" value="F:N-acetylglucosamine-6-phosphate deacetylase activity"/>
    <property type="evidence" value="ECO:0007669"/>
    <property type="project" value="TreeGrafter"/>
</dbReference>
<accession>A0A2R8AUU6</accession>
<evidence type="ECO:0000313" key="2">
    <source>
        <dbReference type="EMBL" id="SPF79812.1"/>
    </source>
</evidence>
<dbReference type="GO" id="GO:0004038">
    <property type="term" value="F:allantoinase activity"/>
    <property type="evidence" value="ECO:0007669"/>
    <property type="project" value="UniProtKB-EC"/>
</dbReference>
<dbReference type="GO" id="GO:0006046">
    <property type="term" value="P:N-acetylglucosamine catabolic process"/>
    <property type="evidence" value="ECO:0007669"/>
    <property type="project" value="TreeGrafter"/>
</dbReference>
<gene>
    <name evidence="2" type="primary">allB</name>
    <name evidence="2" type="ORF">PRI8871_01610</name>
</gene>
<dbReference type="EC" id="3.5.2.5" evidence="2"/>
<evidence type="ECO:0000256" key="1">
    <source>
        <dbReference type="ARBA" id="ARBA00022801"/>
    </source>
</evidence>
<dbReference type="PANTHER" id="PTHR11113">
    <property type="entry name" value="N-ACETYLGLUCOSAMINE-6-PHOSPHATE DEACETYLASE"/>
    <property type="match status" value="1"/>
</dbReference>
<keyword evidence="1 2" id="KW-0378">Hydrolase</keyword>
<sequence>MRDGAMQQRSVAIEAGRITRGPLPEVDLRGLHILPGIVDLHETTLLTQRLRANEPDRIEETVRQLQANAAANGVTTLWAAIGWSWEGGAKDPAWVEQILTAPALNGHADQVDLRAKIVCETHMSDYADRLLALIQRHSVKSVTFANTVAWSVKNPGMVPAGCGLPPDLLRLKASEAAQRTKSVPRFLCRMAEAFDGLGVSYGSIADPDGETRETYSMIGAKLCERPQRRSAAALARAVSDPVVLTVDQIAPHGGCEALPPQLADAVASGVAGQRGLVSALYQLAAQPRWDLPRAWGLVTTGPTEIMRMADRGTIDYGKRADLVIVNPESLQVEGTICGGRLTYLTGIAQRRFQRAIKVQHLAAE</sequence>
<keyword evidence="3" id="KW-1185">Reference proteome</keyword>
<dbReference type="PANTHER" id="PTHR11113:SF14">
    <property type="entry name" value="N-ACETYLGLUCOSAMINE-6-PHOSPHATE DEACETYLASE"/>
    <property type="match status" value="1"/>
</dbReference>
<organism evidence="2 3">
    <name type="scientific">Pseudoprimorskyibacter insulae</name>
    <dbReference type="NCBI Taxonomy" id="1695997"/>
    <lineage>
        <taxon>Bacteria</taxon>
        <taxon>Pseudomonadati</taxon>
        <taxon>Pseudomonadota</taxon>
        <taxon>Alphaproteobacteria</taxon>
        <taxon>Rhodobacterales</taxon>
        <taxon>Paracoccaceae</taxon>
        <taxon>Pseudoprimorskyibacter</taxon>
    </lineage>
</organism>